<proteinExistence type="predicted"/>
<accession>A0A8J8P2K9</accession>
<name>A0A8J8P2K9_HALGN</name>
<protein>
    <submittedName>
        <fullName evidence="1">Uncharacterized protein</fullName>
    </submittedName>
</protein>
<reference evidence="1" key="1">
    <citation type="submission" date="2019-06" db="EMBL/GenBank/DDBJ databases">
        <authorList>
            <person name="Zheng W."/>
        </authorList>
    </citation>
    <scope>NUCLEOTIDE SEQUENCE</scope>
    <source>
        <strain evidence="1">QDHG01</strain>
    </source>
</reference>
<dbReference type="Proteomes" id="UP000785679">
    <property type="component" value="Unassembled WGS sequence"/>
</dbReference>
<dbReference type="AlphaFoldDB" id="A0A8J8P2K9"/>
<dbReference type="EMBL" id="RRYP01002728">
    <property type="protein sequence ID" value="TNV84476.1"/>
    <property type="molecule type" value="Genomic_DNA"/>
</dbReference>
<sequence>MGSNIFPVGALQGARINRYFTPQKEFYLFCYLIFYQILREYTPQIMSLALHTFLINEGIQYYQRRDLHLVQYVSRFHLKASVLTMPFLQIPLIFIDLMHPLGYQRHRTPLICGCQVRQGSSLLYRNLSFPRLSLLRNRAPQFQVLMGVSLA</sequence>
<organism evidence="1 2">
    <name type="scientific">Halteria grandinella</name>
    <dbReference type="NCBI Taxonomy" id="5974"/>
    <lineage>
        <taxon>Eukaryota</taxon>
        <taxon>Sar</taxon>
        <taxon>Alveolata</taxon>
        <taxon>Ciliophora</taxon>
        <taxon>Intramacronucleata</taxon>
        <taxon>Spirotrichea</taxon>
        <taxon>Stichotrichia</taxon>
        <taxon>Sporadotrichida</taxon>
        <taxon>Halteriidae</taxon>
        <taxon>Halteria</taxon>
    </lineage>
</organism>
<comment type="caution">
    <text evidence="1">The sequence shown here is derived from an EMBL/GenBank/DDBJ whole genome shotgun (WGS) entry which is preliminary data.</text>
</comment>
<gene>
    <name evidence="1" type="ORF">FGO68_gene467</name>
</gene>
<evidence type="ECO:0000313" key="1">
    <source>
        <dbReference type="EMBL" id="TNV84476.1"/>
    </source>
</evidence>
<evidence type="ECO:0000313" key="2">
    <source>
        <dbReference type="Proteomes" id="UP000785679"/>
    </source>
</evidence>
<keyword evidence="2" id="KW-1185">Reference proteome</keyword>